<feature type="transmembrane region" description="Helical" evidence="1">
    <location>
        <begin position="12"/>
        <end position="31"/>
    </location>
</feature>
<feature type="transmembrane region" description="Helical" evidence="1">
    <location>
        <begin position="84"/>
        <end position="102"/>
    </location>
</feature>
<proteinExistence type="predicted"/>
<dbReference type="Proteomes" id="UP000184388">
    <property type="component" value="Unassembled WGS sequence"/>
</dbReference>
<dbReference type="Pfam" id="PF04892">
    <property type="entry name" value="VanZ"/>
    <property type="match status" value="1"/>
</dbReference>
<dbReference type="RefSeq" id="WP_167390747.1">
    <property type="nucleotide sequence ID" value="NZ_FRBK01000006.1"/>
</dbReference>
<dbReference type="InterPro" id="IPR006976">
    <property type="entry name" value="VanZ-like"/>
</dbReference>
<evidence type="ECO:0000313" key="4">
    <source>
        <dbReference type="Proteomes" id="UP000184388"/>
    </source>
</evidence>
<dbReference type="AlphaFoldDB" id="A0A9X8MU73"/>
<organism evidence="3 4">
    <name type="scientific">Streptomyces yunnanensis</name>
    <dbReference type="NCBI Taxonomy" id="156453"/>
    <lineage>
        <taxon>Bacteria</taxon>
        <taxon>Bacillati</taxon>
        <taxon>Actinomycetota</taxon>
        <taxon>Actinomycetes</taxon>
        <taxon>Kitasatosporales</taxon>
        <taxon>Streptomycetaceae</taxon>
        <taxon>Streptomyces</taxon>
    </lineage>
</organism>
<feature type="transmembrane region" description="Helical" evidence="1">
    <location>
        <begin position="38"/>
        <end position="57"/>
    </location>
</feature>
<comment type="caution">
    <text evidence="3">The sequence shown here is derived from an EMBL/GenBank/DDBJ whole genome shotgun (WGS) entry which is preliminary data.</text>
</comment>
<gene>
    <name evidence="3" type="ORF">SAMN05216268_106330</name>
</gene>
<evidence type="ECO:0000256" key="1">
    <source>
        <dbReference type="SAM" id="Phobius"/>
    </source>
</evidence>
<feature type="transmembrane region" description="Helical" evidence="1">
    <location>
        <begin position="170"/>
        <end position="191"/>
    </location>
</feature>
<evidence type="ECO:0000259" key="2">
    <source>
        <dbReference type="Pfam" id="PF04892"/>
    </source>
</evidence>
<keyword evidence="1" id="KW-0812">Transmembrane</keyword>
<accession>A0A9X8MU73</accession>
<protein>
    <submittedName>
        <fullName evidence="3">VanZ like family protein</fullName>
    </submittedName>
</protein>
<feature type="transmembrane region" description="Helical" evidence="1">
    <location>
        <begin position="109"/>
        <end position="126"/>
    </location>
</feature>
<keyword evidence="1" id="KW-1133">Transmembrane helix</keyword>
<feature type="transmembrane region" description="Helical" evidence="1">
    <location>
        <begin position="138"/>
        <end position="158"/>
    </location>
</feature>
<name>A0A9X8MU73_9ACTN</name>
<evidence type="ECO:0000313" key="3">
    <source>
        <dbReference type="EMBL" id="SHL82671.1"/>
    </source>
</evidence>
<reference evidence="4" key="1">
    <citation type="submission" date="2016-11" db="EMBL/GenBank/DDBJ databases">
        <authorList>
            <person name="Jaros S."/>
            <person name="Januszkiewicz K."/>
            <person name="Wedrychowicz H."/>
        </authorList>
    </citation>
    <scope>NUCLEOTIDE SEQUENCE [LARGE SCALE GENOMIC DNA]</scope>
    <source>
        <strain evidence="4">CGMCC 4.3555</strain>
    </source>
</reference>
<feature type="domain" description="VanZ-like" evidence="2">
    <location>
        <begin position="86"/>
        <end position="152"/>
    </location>
</feature>
<sequence>MIEASVGALPGLIPAFLIISAIVGVPSALMARAKGRPVGLLLLFVVALAGVLTVTLMPGNGGSGQVGICDVGLPLQDLLSSESARLNVLLFIPASFLAVLLFRRPVSALSGSLILTCGVELIQSWIDLGRSCSYDDVKANALGGFLGVFLGTVVLWLWKRRSPFTRFDAIWGVCAGVLGGLLLAASFAFTVEPVNSEEKSKQRRESLKDDLAQDSWLQQTVDDLYGKGTTITQSASLKMKNGHWRLEAETAKGNVVAKWPERKLVRFALKGGASGGGTLSEAEIQSIGDQFARKWFADEVAGAKATHRVVHGNQGPHILVYRRYVDGVMMPMRLDLTVSPAGRITAMAANSAQDPKLPKAVVTRANAEGLAARTAEGATAVPANLLAQRVNHAWRPVWMVSIMRGAKQTPESTVFIDAVTGKEVTPEAPSEDG</sequence>
<dbReference type="EMBL" id="FRBK01000006">
    <property type="protein sequence ID" value="SHL82671.1"/>
    <property type="molecule type" value="Genomic_DNA"/>
</dbReference>
<keyword evidence="1" id="KW-0472">Membrane</keyword>